<feature type="compositionally biased region" description="Basic and acidic residues" evidence="5">
    <location>
        <begin position="340"/>
        <end position="349"/>
    </location>
</feature>
<organism evidence="7 8">
    <name type="scientific">Chrysochromulina tobinii</name>
    <dbReference type="NCBI Taxonomy" id="1460289"/>
    <lineage>
        <taxon>Eukaryota</taxon>
        <taxon>Haptista</taxon>
        <taxon>Haptophyta</taxon>
        <taxon>Prymnesiophyceae</taxon>
        <taxon>Prymnesiales</taxon>
        <taxon>Chrysochromulinaceae</taxon>
        <taxon>Chrysochromulina</taxon>
    </lineage>
</organism>
<keyword evidence="8" id="KW-1185">Reference proteome</keyword>
<dbReference type="InterPro" id="IPR007941">
    <property type="entry name" value="DUF726"/>
</dbReference>
<evidence type="ECO:0000256" key="4">
    <source>
        <dbReference type="ARBA" id="ARBA00023136"/>
    </source>
</evidence>
<dbReference type="OrthoDB" id="277931at2759"/>
<dbReference type="Pfam" id="PF05277">
    <property type="entry name" value="DUF726"/>
    <property type="match status" value="1"/>
</dbReference>
<feature type="region of interest" description="Disordered" evidence="5">
    <location>
        <begin position="1"/>
        <end position="43"/>
    </location>
</feature>
<feature type="compositionally biased region" description="Basic and acidic residues" evidence="5">
    <location>
        <begin position="420"/>
        <end position="432"/>
    </location>
</feature>
<feature type="transmembrane region" description="Helical" evidence="6">
    <location>
        <begin position="228"/>
        <end position="249"/>
    </location>
</feature>
<keyword evidence="3 6" id="KW-1133">Transmembrane helix</keyword>
<evidence type="ECO:0000313" key="8">
    <source>
        <dbReference type="Proteomes" id="UP000037460"/>
    </source>
</evidence>
<feature type="region of interest" description="Disordered" evidence="5">
    <location>
        <begin position="420"/>
        <end position="442"/>
    </location>
</feature>
<dbReference type="PANTHER" id="PTHR17920">
    <property type="entry name" value="TRANSMEMBRANE AND COILED-COIL DOMAIN-CONTAINING PROTEIN 4 TMCO4"/>
    <property type="match status" value="1"/>
</dbReference>
<gene>
    <name evidence="7" type="ORF">Ctob_001730</name>
</gene>
<evidence type="ECO:0000256" key="3">
    <source>
        <dbReference type="ARBA" id="ARBA00022989"/>
    </source>
</evidence>
<feature type="transmembrane region" description="Helical" evidence="6">
    <location>
        <begin position="255"/>
        <end position="277"/>
    </location>
</feature>
<name>A0A0M0J8Y5_9EUKA</name>
<dbReference type="EMBL" id="JWZX01003226">
    <property type="protein sequence ID" value="KOO23039.1"/>
    <property type="molecule type" value="Genomic_DNA"/>
</dbReference>
<accession>A0A0M0J8Y5</accession>
<feature type="region of interest" description="Disordered" evidence="5">
    <location>
        <begin position="336"/>
        <end position="374"/>
    </location>
</feature>
<feature type="transmembrane region" description="Helical" evidence="6">
    <location>
        <begin position="289"/>
        <end position="311"/>
    </location>
</feature>
<reference evidence="8" key="1">
    <citation type="journal article" date="2015" name="PLoS Genet.">
        <title>Genome Sequence and Transcriptome Analyses of Chrysochromulina tobin: Metabolic Tools for Enhanced Algal Fitness in the Prominent Order Prymnesiales (Haptophyceae).</title>
        <authorList>
            <person name="Hovde B.T."/>
            <person name="Deodato C.R."/>
            <person name="Hunsperger H.M."/>
            <person name="Ryken S.A."/>
            <person name="Yost W."/>
            <person name="Jha R.K."/>
            <person name="Patterson J."/>
            <person name="Monnat R.J. Jr."/>
            <person name="Barlow S.B."/>
            <person name="Starkenburg S.R."/>
            <person name="Cattolico R.A."/>
        </authorList>
    </citation>
    <scope>NUCLEOTIDE SEQUENCE</scope>
    <source>
        <strain evidence="8">CCMP291</strain>
    </source>
</reference>
<keyword evidence="4 6" id="KW-0472">Membrane</keyword>
<dbReference type="Proteomes" id="UP000037460">
    <property type="component" value="Unassembled WGS sequence"/>
</dbReference>
<keyword evidence="2 6" id="KW-0812">Transmembrane</keyword>
<protein>
    <recommendedName>
        <fullName evidence="9">Transmembrane and coiled-coil domain-containing protein 4</fullName>
    </recommendedName>
</protein>
<evidence type="ECO:0000313" key="7">
    <source>
        <dbReference type="EMBL" id="KOO23039.1"/>
    </source>
</evidence>
<proteinExistence type="predicted"/>
<evidence type="ECO:0008006" key="9">
    <source>
        <dbReference type="Google" id="ProtNLM"/>
    </source>
</evidence>
<comment type="caution">
    <text evidence="7">The sequence shown here is derived from an EMBL/GenBank/DDBJ whole genome shotgun (WGS) entry which is preliminary data.</text>
</comment>
<evidence type="ECO:0000256" key="2">
    <source>
        <dbReference type="ARBA" id="ARBA00022692"/>
    </source>
</evidence>
<dbReference type="AlphaFoldDB" id="A0A0M0J8Y5"/>
<evidence type="ECO:0000256" key="6">
    <source>
        <dbReference type="SAM" id="Phobius"/>
    </source>
</evidence>
<sequence length="864" mass="89444">MHLLRGFAASPQAPPQWEAQPCGGASGTSQPQKPPSASQAASELLSRLPHEHQFALGGLIAALLGSKGSNWGDAFCRGCLRKIALSALKLPVEHLEALLPIYEHNATAKEDAKRALISLLPAEEEERAALLLALLAVTILSEDAQTEGYDARSRQLLVELANTLGVPWQKMAEMERQLADSMRAQAASLAALQESAEMERRAPAGAAGSAACVPGKKPYISAKWRRRAAVAGIGVASGLAIGLTAGLAAPAVLAGLGAVGTGIAGIGGAVGAAGLVGSGTLTTAVGASIVGITAVLQGSIGVTVVTTLFGATGAGLASLKLNRRLGDVQEFEFAQPPSAAERHAKRMSEESQMVGRASSASALVDAKGDPEGGKDVDEAAEAAFDGTDGLVVVVCVSGWLAGDTDTPQQHWWGDVAEVPSEAKEGKEGKEGKGAAGAAGAPVASGFPPRPSWPEPMPALPPTPAALAAHEIRASAAELEARRQQELISALVEMGFPQHAAREAAPRHVRLEEIVEELLGNGFKPSLTSTGEPVQGGEVAALRRMSLGAKMASRQLDPPTPPPLPFAVMDGVVAAAATPEAAAAASSASRAAEQGAGGQQQGEAENGLGVTSFVQIDEAPGRSALECLPHAEHHVLLWESKELRVLGNALGHIDWKGMAVSTGASAALHYTFLASLMAAVAMPAYLVKACDVIDNPWAIGFKRAQKAGALLAHVLLERTHGKRPVILSGFGLGARVIFDCLLVLAEALKRGDVRAAGVIQHVVLMGLPATADPEVWKGLRLVVAGRIVNCYRPNDLVLLIVHRAANMTYGVAGLGEVSCDSVENYDVSGIVHAHGKYRRQTGAVFDLVGLEQCDRAPSVERDDEQ</sequence>
<evidence type="ECO:0000256" key="1">
    <source>
        <dbReference type="ARBA" id="ARBA00004141"/>
    </source>
</evidence>
<evidence type="ECO:0000256" key="5">
    <source>
        <dbReference type="SAM" id="MobiDB-lite"/>
    </source>
</evidence>
<feature type="region of interest" description="Disordered" evidence="5">
    <location>
        <begin position="584"/>
        <end position="603"/>
    </location>
</feature>
<feature type="compositionally biased region" description="Polar residues" evidence="5">
    <location>
        <begin position="27"/>
        <end position="41"/>
    </location>
</feature>
<dbReference type="GO" id="GO:0016020">
    <property type="term" value="C:membrane"/>
    <property type="evidence" value="ECO:0007669"/>
    <property type="project" value="UniProtKB-SubCell"/>
</dbReference>
<comment type="subcellular location">
    <subcellularLocation>
        <location evidence="1">Membrane</location>
        <topology evidence="1">Multi-pass membrane protein</topology>
    </subcellularLocation>
</comment>
<feature type="compositionally biased region" description="Low complexity" evidence="5">
    <location>
        <begin position="584"/>
        <end position="593"/>
    </location>
</feature>
<dbReference type="PANTHER" id="PTHR17920:SF3">
    <property type="entry name" value="TRANSMEMBRANE AND COILED-COIL DOMAIN-CONTAINING PROTEIN 4"/>
    <property type="match status" value="1"/>
</dbReference>